<keyword evidence="5" id="KW-1185">Reference proteome</keyword>
<evidence type="ECO:0000256" key="1">
    <source>
        <dbReference type="ARBA" id="ARBA00023002"/>
    </source>
</evidence>
<dbReference type="Proteomes" id="UP001183615">
    <property type="component" value="Unassembled WGS sequence"/>
</dbReference>
<dbReference type="InterPro" id="IPR002938">
    <property type="entry name" value="FAD-bd"/>
</dbReference>
<evidence type="ECO:0000313" key="5">
    <source>
        <dbReference type="Proteomes" id="UP001183615"/>
    </source>
</evidence>
<dbReference type="Gene3D" id="3.50.50.60">
    <property type="entry name" value="FAD/NAD(P)-binding domain"/>
    <property type="match status" value="1"/>
</dbReference>
<dbReference type="Pfam" id="PF01494">
    <property type="entry name" value="FAD_binding_3"/>
    <property type="match status" value="1"/>
</dbReference>
<comment type="caution">
    <text evidence="4">The sequence shown here is derived from an EMBL/GenBank/DDBJ whole genome shotgun (WGS) entry which is preliminary data.</text>
</comment>
<evidence type="ECO:0000256" key="2">
    <source>
        <dbReference type="ARBA" id="ARBA00038396"/>
    </source>
</evidence>
<evidence type="ECO:0000259" key="3">
    <source>
        <dbReference type="Pfam" id="PF01494"/>
    </source>
</evidence>
<name>A0ABU2S0F4_9ACTN</name>
<gene>
    <name evidence="4" type="ORF">RM779_00375</name>
</gene>
<keyword evidence="1" id="KW-0560">Oxidoreductase</keyword>
<dbReference type="InterPro" id="IPR036188">
    <property type="entry name" value="FAD/NAD-bd_sf"/>
</dbReference>
<protein>
    <submittedName>
        <fullName evidence="4">Tryptophan 7-halogenase</fullName>
    </submittedName>
</protein>
<organism evidence="4 5">
    <name type="scientific">Streptomyces johnsoniae</name>
    <dbReference type="NCBI Taxonomy" id="3075532"/>
    <lineage>
        <taxon>Bacteria</taxon>
        <taxon>Bacillati</taxon>
        <taxon>Actinomycetota</taxon>
        <taxon>Actinomycetes</taxon>
        <taxon>Kitasatosporales</taxon>
        <taxon>Streptomycetaceae</taxon>
        <taxon>Streptomyces</taxon>
    </lineage>
</organism>
<reference evidence="5" key="1">
    <citation type="submission" date="2023-07" db="EMBL/GenBank/DDBJ databases">
        <title>30 novel species of actinomycetes from the DSMZ collection.</title>
        <authorList>
            <person name="Nouioui I."/>
        </authorList>
    </citation>
    <scope>NUCLEOTIDE SEQUENCE [LARGE SCALE GENOMIC DNA]</scope>
    <source>
        <strain evidence="5">DSM 41886</strain>
    </source>
</reference>
<evidence type="ECO:0000313" key="4">
    <source>
        <dbReference type="EMBL" id="MDT0441060.1"/>
    </source>
</evidence>
<proteinExistence type="inferred from homology"/>
<dbReference type="SUPFAM" id="SSF51905">
    <property type="entry name" value="FAD/NAD(P)-binding domain"/>
    <property type="match status" value="1"/>
</dbReference>
<dbReference type="RefSeq" id="WP_311614551.1">
    <property type="nucleotide sequence ID" value="NZ_JAVREV010000001.1"/>
</dbReference>
<dbReference type="PRINTS" id="PR00420">
    <property type="entry name" value="RNGMNOXGNASE"/>
</dbReference>
<dbReference type="PANTHER" id="PTHR43747">
    <property type="entry name" value="FAD-BINDING PROTEIN"/>
    <property type="match status" value="1"/>
</dbReference>
<dbReference type="EMBL" id="JAVREV010000001">
    <property type="protein sequence ID" value="MDT0441060.1"/>
    <property type="molecule type" value="Genomic_DNA"/>
</dbReference>
<dbReference type="PANTHER" id="PTHR43747:SF5">
    <property type="entry name" value="FAD-BINDING DOMAIN-CONTAINING PROTEIN"/>
    <property type="match status" value="1"/>
</dbReference>
<accession>A0ABU2S0F4</accession>
<comment type="similarity">
    <text evidence="2">Belongs to the flavin-dependent halogenase family. Bacterial tryptophan halogenase subfamily.</text>
</comment>
<dbReference type="InterPro" id="IPR050816">
    <property type="entry name" value="Flavin-dep_Halogenase_NPB"/>
</dbReference>
<feature type="domain" description="FAD-binding" evidence="3">
    <location>
        <begin position="13"/>
        <end position="367"/>
    </location>
</feature>
<sequence>MEQEPMTSNAAHDVAVLGSGLVGSMLAAILARNGAKVVLVDEGTHPRSALGESTVPYTPVALRVLAERYRVPEIKSLVSFANSTRTLGPKHGVRKHLGFLHHRENRPQNPTEVLQFSVTPGVQYDASHLYRQDADAHMFYAAIGHGATPRQNFPVADIAVEDDGVTLTGTSGETLRARFLVDATGQDSPLARTLQLREEPTRFTHQSRTIWNHMVGVPRTDELFRHPSSDTPPVPWYEGTVHHVFEHGWFWVIPFDNHPGSRNPLCSVGLTLDAQRHPRPADMTPEEEFFHHASRFPDVVRQFTGARPVREWEATDRLQYSSRECAGDRWFLLGEAAGFVDPLFSQSLCGAADTVDALAWRLLDTLADDRFSRQRFAYPELLQQKYLDVTNDLVNAAYVSWADHDLWSAVFRIWAFGANIGAARRYNALDAFLKDGNDRGLKEAEDVPHPGLPWPDHDGYHRLVEEAIGQCEAFRLGKVTGREAADALYLRIGRADFVPKHLGFAERQQRFIHPGPPAVAKMMRWLLNGADISLRKVTMRHNAVVAKSRLKGRKVF</sequence>